<protein>
    <submittedName>
        <fullName evidence="2">Uncharacterized protein</fullName>
    </submittedName>
</protein>
<evidence type="ECO:0000313" key="3">
    <source>
        <dbReference type="Proteomes" id="UP001642260"/>
    </source>
</evidence>
<dbReference type="EMBL" id="CAKOAT010122599">
    <property type="protein sequence ID" value="CAH8333763.1"/>
    <property type="molecule type" value="Genomic_DNA"/>
</dbReference>
<feature type="region of interest" description="Disordered" evidence="1">
    <location>
        <begin position="1"/>
        <end position="218"/>
    </location>
</feature>
<name>A0ABC8JS52_ERUVS</name>
<keyword evidence="3" id="KW-1185">Reference proteome</keyword>
<feature type="compositionally biased region" description="Basic and acidic residues" evidence="1">
    <location>
        <begin position="201"/>
        <end position="212"/>
    </location>
</feature>
<organism evidence="2 3">
    <name type="scientific">Eruca vesicaria subsp. sativa</name>
    <name type="common">Garden rocket</name>
    <name type="synonym">Eruca sativa</name>
    <dbReference type="NCBI Taxonomy" id="29727"/>
    <lineage>
        <taxon>Eukaryota</taxon>
        <taxon>Viridiplantae</taxon>
        <taxon>Streptophyta</taxon>
        <taxon>Embryophyta</taxon>
        <taxon>Tracheophyta</taxon>
        <taxon>Spermatophyta</taxon>
        <taxon>Magnoliopsida</taxon>
        <taxon>eudicotyledons</taxon>
        <taxon>Gunneridae</taxon>
        <taxon>Pentapetalae</taxon>
        <taxon>rosids</taxon>
        <taxon>malvids</taxon>
        <taxon>Brassicales</taxon>
        <taxon>Brassicaceae</taxon>
        <taxon>Brassiceae</taxon>
        <taxon>Eruca</taxon>
    </lineage>
</organism>
<feature type="compositionally biased region" description="Basic and acidic residues" evidence="1">
    <location>
        <begin position="116"/>
        <end position="128"/>
    </location>
</feature>
<comment type="caution">
    <text evidence="2">The sequence shown here is derived from an EMBL/GenBank/DDBJ whole genome shotgun (WGS) entry which is preliminary data.</text>
</comment>
<dbReference type="Proteomes" id="UP001642260">
    <property type="component" value="Unassembled WGS sequence"/>
</dbReference>
<evidence type="ECO:0000256" key="1">
    <source>
        <dbReference type="SAM" id="MobiDB-lite"/>
    </source>
</evidence>
<dbReference type="AlphaFoldDB" id="A0ABC8JS52"/>
<gene>
    <name evidence="2" type="ORF">ERUC_LOCUS12945</name>
</gene>
<feature type="compositionally biased region" description="Basic and acidic residues" evidence="1">
    <location>
        <begin position="73"/>
        <end position="84"/>
    </location>
</feature>
<proteinExistence type="predicted"/>
<accession>A0ABC8JS52</accession>
<evidence type="ECO:0000313" key="2">
    <source>
        <dbReference type="EMBL" id="CAH8333763.1"/>
    </source>
</evidence>
<reference evidence="2 3" key="1">
    <citation type="submission" date="2022-03" db="EMBL/GenBank/DDBJ databases">
        <authorList>
            <person name="Macdonald S."/>
            <person name="Ahmed S."/>
            <person name="Newling K."/>
        </authorList>
    </citation>
    <scope>NUCLEOTIDE SEQUENCE [LARGE SCALE GENOMIC DNA]</scope>
</reference>
<sequence>MGKSKQTAAATSSDKQVMHAASASTQPQLSDGEPEPSPPLNNPALSMDLPAATEELESFNTANEKAQSEESDELHGNSHPKDSTLETLPVPVTATTPEDIIPKLSPSPTASASTKTRADSASELKEADLEATDDGSQDQVDLTLAVDNKDEDAVELSSSSEGTPSIKARTKRILKRLGLPASKKTKTGVDSVPASSQDVADPPKEVTVSDRVKSRKKGGVWEEKKMYRSMGRKIMGEETKVVGCNRWYNLLKHL</sequence>
<feature type="compositionally biased region" description="Polar residues" evidence="1">
    <location>
        <begin position="1"/>
        <end position="15"/>
    </location>
</feature>